<accession>A0ABU5DRD6</accession>
<evidence type="ECO:0000256" key="1">
    <source>
        <dbReference type="ARBA" id="ARBA00023125"/>
    </source>
</evidence>
<keyword evidence="5" id="KW-1185">Reference proteome</keyword>
<dbReference type="Pfam" id="PF13401">
    <property type="entry name" value="AAA_22"/>
    <property type="match status" value="1"/>
</dbReference>
<evidence type="ECO:0000313" key="5">
    <source>
        <dbReference type="Proteomes" id="UP001285263"/>
    </source>
</evidence>
<dbReference type="Pfam" id="PF25872">
    <property type="entry name" value="HTH_77"/>
    <property type="match status" value="1"/>
</dbReference>
<proteinExistence type="predicted"/>
<keyword evidence="1 2" id="KW-0238">DNA-binding</keyword>
<organism evidence="4 5">
    <name type="scientific">Roseateles agri</name>
    <dbReference type="NCBI Taxonomy" id="3098619"/>
    <lineage>
        <taxon>Bacteria</taxon>
        <taxon>Pseudomonadati</taxon>
        <taxon>Pseudomonadota</taxon>
        <taxon>Betaproteobacteria</taxon>
        <taxon>Burkholderiales</taxon>
        <taxon>Sphaerotilaceae</taxon>
        <taxon>Roseateles</taxon>
    </lineage>
</organism>
<dbReference type="SMART" id="SM00862">
    <property type="entry name" value="Trans_reg_C"/>
    <property type="match status" value="1"/>
</dbReference>
<dbReference type="InterPro" id="IPR027417">
    <property type="entry name" value="P-loop_NTPase"/>
</dbReference>
<dbReference type="InterPro" id="IPR011990">
    <property type="entry name" value="TPR-like_helical_dom_sf"/>
</dbReference>
<dbReference type="EMBL" id="JAXCLA010000009">
    <property type="protein sequence ID" value="MDY0748200.1"/>
    <property type="molecule type" value="Genomic_DNA"/>
</dbReference>
<dbReference type="InterPro" id="IPR003593">
    <property type="entry name" value="AAA+_ATPase"/>
</dbReference>
<comment type="caution">
    <text evidence="4">The sequence shown here is derived from an EMBL/GenBank/DDBJ whole genome shotgun (WGS) entry which is preliminary data.</text>
</comment>
<name>A0ABU5DRD6_9BURK</name>
<evidence type="ECO:0000313" key="4">
    <source>
        <dbReference type="EMBL" id="MDY0748200.1"/>
    </source>
</evidence>
<dbReference type="InterPro" id="IPR001867">
    <property type="entry name" value="OmpR/PhoB-type_DNA-bd"/>
</dbReference>
<dbReference type="RefSeq" id="WP_320426162.1">
    <property type="nucleotide sequence ID" value="NZ_JAXCLA010000009.1"/>
</dbReference>
<sequence length="830" mass="90235">MTTHYRFGDFKLLPAERLLFRRGSEVPLTARAFALLTELVERAGQLLSRNELMQRVWAGVVVEDNNLAVQVAALRKVLGADAITTIAGCGYRFALEVVDLGGDQEDGALQGRGNVPARLPAMVGREVELAELRGLLAHVSLITLCGAPGVGKTRLAQALAVETHAQFADGVWWVDLAALPAGAPVAPAVARTLSLHVAPDADALATLTARLAAASTLIVLDNAEHLADDTARVAAALVRGTRHTSVLVTSQVPLHLSEERLVRLAPLALPAAVQLLAERAVGAGANWTAADASRAEALCRALDGNALAIELAAARIDALGIDGLTERLQQRLTLLAPSVHASRRNALALALDWSHELLTERERIVLRRLAVFPGAFSLETAALVLGDDMLPAPRVIEAVLALVDRSLVSVERAPLRRYRLLETMRLYALDKLNAAGEVSATRRRLASGLRWRFDEAYEESWHAPSDDWRVRHEAELDTLWPALDWALKHEIEIAEALFASSWPIWEMSHHAQARPYAEALARHFEPNHADTPASARFWLSVARCLSVDQPALARDAARRAAERYRTLCDARGEYLALVEYAFNWRVDGAEARVALTQAKALEDPAWPASVLERGWSTEATLQTSAGRYDDARTSFTAALELCQRDGLHHGVLRAQLNMADLERAAGHIDEAVRLGESVLAGYRDARPSSNMAIAYTNQIGALVEAGQARRARSLALECRRRLGALILDVCIWPSLDTLALLHLDAGRIADAARLAGASAREYSMHGQAKRQPNEARDRERLIDALRDELGEERFELLHAQGANMDSALSTALAFAFEAPVASAADIQGSR</sequence>
<dbReference type="InterPro" id="IPR036388">
    <property type="entry name" value="WH-like_DNA-bd_sf"/>
</dbReference>
<dbReference type="SUPFAM" id="SSF52540">
    <property type="entry name" value="P-loop containing nucleoside triphosphate hydrolases"/>
    <property type="match status" value="1"/>
</dbReference>
<dbReference type="SUPFAM" id="SSF46894">
    <property type="entry name" value="C-terminal effector domain of the bipartite response regulators"/>
    <property type="match status" value="1"/>
</dbReference>
<dbReference type="PROSITE" id="PS51755">
    <property type="entry name" value="OMPR_PHOB"/>
    <property type="match status" value="1"/>
</dbReference>
<feature type="domain" description="OmpR/PhoB-type" evidence="3">
    <location>
        <begin position="2"/>
        <end position="95"/>
    </location>
</feature>
<dbReference type="PANTHER" id="PTHR47691:SF3">
    <property type="entry name" value="HTH-TYPE TRANSCRIPTIONAL REGULATOR RV0890C-RELATED"/>
    <property type="match status" value="1"/>
</dbReference>
<reference evidence="4 5" key="1">
    <citation type="submission" date="2023-11" db="EMBL/GenBank/DDBJ databases">
        <title>Paucibacter sp. nov., isolated from fresh soil in Korea.</title>
        <authorList>
            <person name="Le N.T.T."/>
        </authorList>
    </citation>
    <scope>NUCLEOTIDE SEQUENCE [LARGE SCALE GENOMIC DNA]</scope>
    <source>
        <strain evidence="4 5">R3-3</strain>
    </source>
</reference>
<dbReference type="SUPFAM" id="SSF48452">
    <property type="entry name" value="TPR-like"/>
    <property type="match status" value="1"/>
</dbReference>
<dbReference type="Gene3D" id="3.40.50.300">
    <property type="entry name" value="P-loop containing nucleotide triphosphate hydrolases"/>
    <property type="match status" value="1"/>
</dbReference>
<dbReference type="PANTHER" id="PTHR47691">
    <property type="entry name" value="REGULATOR-RELATED"/>
    <property type="match status" value="1"/>
</dbReference>
<dbReference type="SMART" id="SM00382">
    <property type="entry name" value="AAA"/>
    <property type="match status" value="1"/>
</dbReference>
<dbReference type="Gene3D" id="1.25.40.10">
    <property type="entry name" value="Tetratricopeptide repeat domain"/>
    <property type="match status" value="1"/>
</dbReference>
<dbReference type="InterPro" id="IPR058852">
    <property type="entry name" value="HTH_77"/>
</dbReference>
<protein>
    <submittedName>
        <fullName evidence="4">Winged helix-turn-helix domain-containing protein</fullName>
    </submittedName>
</protein>
<dbReference type="Pfam" id="PF00486">
    <property type="entry name" value="Trans_reg_C"/>
    <property type="match status" value="1"/>
</dbReference>
<dbReference type="Gene3D" id="1.10.10.10">
    <property type="entry name" value="Winged helix-like DNA-binding domain superfamily/Winged helix DNA-binding domain"/>
    <property type="match status" value="1"/>
</dbReference>
<feature type="DNA-binding region" description="OmpR/PhoB-type" evidence="2">
    <location>
        <begin position="2"/>
        <end position="95"/>
    </location>
</feature>
<gene>
    <name evidence="4" type="ORF">SNE35_27110</name>
</gene>
<evidence type="ECO:0000256" key="2">
    <source>
        <dbReference type="PROSITE-ProRule" id="PRU01091"/>
    </source>
</evidence>
<dbReference type="Pfam" id="PF13424">
    <property type="entry name" value="TPR_12"/>
    <property type="match status" value="1"/>
</dbReference>
<dbReference type="InterPro" id="IPR049945">
    <property type="entry name" value="AAA_22"/>
</dbReference>
<evidence type="ECO:0000259" key="3">
    <source>
        <dbReference type="PROSITE" id="PS51755"/>
    </source>
</evidence>
<dbReference type="Proteomes" id="UP001285263">
    <property type="component" value="Unassembled WGS sequence"/>
</dbReference>
<dbReference type="InterPro" id="IPR016032">
    <property type="entry name" value="Sig_transdc_resp-reg_C-effctor"/>
</dbReference>
<dbReference type="CDD" id="cd00383">
    <property type="entry name" value="trans_reg_C"/>
    <property type="match status" value="1"/>
</dbReference>